<protein>
    <recommendedName>
        <fullName evidence="1">Rhamnogalacturonase A/B/Epimerase-like pectate lyase domain-containing protein</fullName>
    </recommendedName>
</protein>
<reference evidence="2 3" key="1">
    <citation type="submission" date="2023-07" db="EMBL/GenBank/DDBJ databases">
        <title>Sorghum-associated microbial communities from plants grown in Nebraska, USA.</title>
        <authorList>
            <person name="Schachtman D."/>
        </authorList>
    </citation>
    <scope>NUCLEOTIDE SEQUENCE [LARGE SCALE GENOMIC DNA]</scope>
    <source>
        <strain evidence="2 3">CC258</strain>
    </source>
</reference>
<feature type="domain" description="Rhamnogalacturonase A/B/Epimerase-like pectate lyase" evidence="1">
    <location>
        <begin position="27"/>
        <end position="81"/>
    </location>
</feature>
<dbReference type="EMBL" id="JAVDSB010000030">
    <property type="protein sequence ID" value="MDR6555433.1"/>
    <property type="molecule type" value="Genomic_DNA"/>
</dbReference>
<dbReference type="InterPro" id="IPR051801">
    <property type="entry name" value="GH28_Enzymes"/>
</dbReference>
<dbReference type="InterPro" id="IPR011050">
    <property type="entry name" value="Pectin_lyase_fold/virulence"/>
</dbReference>
<proteinExistence type="predicted"/>
<evidence type="ECO:0000259" key="1">
    <source>
        <dbReference type="Pfam" id="PF12708"/>
    </source>
</evidence>
<dbReference type="RefSeq" id="WP_310502767.1">
    <property type="nucleotide sequence ID" value="NZ_JAVDSB010000030.1"/>
</dbReference>
<gene>
    <name evidence="2" type="ORF">J2736_006695</name>
</gene>
<dbReference type="PANTHER" id="PTHR31339">
    <property type="entry name" value="PECTIN LYASE-RELATED"/>
    <property type="match status" value="1"/>
</dbReference>
<name>A0ABU1P6N5_9BACL</name>
<dbReference type="Proteomes" id="UP001267290">
    <property type="component" value="Unassembled WGS sequence"/>
</dbReference>
<dbReference type="InterPro" id="IPR012334">
    <property type="entry name" value="Pectin_lyas_fold"/>
</dbReference>
<keyword evidence="3" id="KW-1185">Reference proteome</keyword>
<comment type="caution">
    <text evidence="2">The sequence shown here is derived from an EMBL/GenBank/DDBJ whole genome shotgun (WGS) entry which is preliminary data.</text>
</comment>
<dbReference type="Pfam" id="PF12708">
    <property type="entry name" value="Pect-lyase_RHGA_epim"/>
    <property type="match status" value="1"/>
</dbReference>
<dbReference type="PANTHER" id="PTHR31339:SF9">
    <property type="entry name" value="PLASMIN AND FIBRONECTIN-BINDING PROTEIN A"/>
    <property type="match status" value="1"/>
</dbReference>
<dbReference type="SUPFAM" id="SSF51126">
    <property type="entry name" value="Pectin lyase-like"/>
    <property type="match status" value="3"/>
</dbReference>
<evidence type="ECO:0000313" key="3">
    <source>
        <dbReference type="Proteomes" id="UP001267290"/>
    </source>
</evidence>
<accession>A0ABU1P6N5</accession>
<sequence>MPTVSEIVSGQIGNTLSAIRNWRGAIYNVKEYGAKGNGVISDQTFISDAIDDALAAGGGIIFFPAGTYLMSGNIIFPSNVTAWFASGAKLSLNNLVTATFNGYIDAGYYQIFSGLGTTILSSMRNESAHVEWWGALGDGVTNDSPAFQKAINEANVIKFRPVVYFIGTTVIVPQFRDLQWFGSGFRVTIFKIANNIIGFNYLRNSAFGGTTWTLKDVQIVENMLSKTSIGISFKGILGFHDNWINITDYTVAGFQIGFDLGFCGNARFTSGVAQANDVCYFLNRDTSFIWFDKCFNLDNNYFIYADDPTPDGLSNGIFINKCTSVFAAKIDIRIVGWQTIFITDGGYDLGGTATFQDSSMFFGKCTEVTITNIWIASNIVLSPNREGIELSDTHTVSIKGCSIVNNVAGIKALGNASFSTGMVIDGNKFENNTTNDIVFLANITGSKIVNNHSRSLPSRTGTNFEIYVNTPGTDYNVIKMNTFRGTTFPIPSGVNSIINENIFGIGF</sequence>
<organism evidence="2 3">
    <name type="scientific">Paenibacillus qinlingensis</name>
    <dbReference type="NCBI Taxonomy" id="1837343"/>
    <lineage>
        <taxon>Bacteria</taxon>
        <taxon>Bacillati</taxon>
        <taxon>Bacillota</taxon>
        <taxon>Bacilli</taxon>
        <taxon>Bacillales</taxon>
        <taxon>Paenibacillaceae</taxon>
        <taxon>Paenibacillus</taxon>
    </lineage>
</organism>
<dbReference type="InterPro" id="IPR024535">
    <property type="entry name" value="RHGA/B-epi-like_pectate_lyase"/>
</dbReference>
<dbReference type="Gene3D" id="2.160.20.10">
    <property type="entry name" value="Single-stranded right-handed beta-helix, Pectin lyase-like"/>
    <property type="match status" value="2"/>
</dbReference>
<evidence type="ECO:0000313" key="2">
    <source>
        <dbReference type="EMBL" id="MDR6555433.1"/>
    </source>
</evidence>